<comment type="caution">
    <text evidence="1">The sequence shown here is derived from an EMBL/GenBank/DDBJ whole genome shotgun (WGS) entry which is preliminary data.</text>
</comment>
<dbReference type="EMBL" id="SZPZ01000001">
    <property type="protein sequence ID" value="TKK83018.1"/>
    <property type="molecule type" value="Genomic_DNA"/>
</dbReference>
<dbReference type="Proteomes" id="UP000305836">
    <property type="component" value="Unassembled WGS sequence"/>
</dbReference>
<evidence type="ECO:0000313" key="2">
    <source>
        <dbReference type="Proteomes" id="UP000305836"/>
    </source>
</evidence>
<protein>
    <submittedName>
        <fullName evidence="1">Uncharacterized protein</fullName>
    </submittedName>
</protein>
<gene>
    <name evidence="1" type="ORF">FDA38_09860</name>
</gene>
<name>A0A4U3M2P8_9ACTN</name>
<reference evidence="1 2" key="1">
    <citation type="submission" date="2019-04" db="EMBL/GenBank/DDBJ databases">
        <title>Kribbella sp. NEAU-THZ 27 nov., a novel actinomycete isolated from soil.</title>
        <authorList>
            <person name="Duan L."/>
        </authorList>
    </citation>
    <scope>NUCLEOTIDE SEQUENCE [LARGE SCALE GENOMIC DNA]</scope>
    <source>
        <strain evidence="2">NEAU-THZ27</strain>
    </source>
</reference>
<proteinExistence type="predicted"/>
<sequence length="254" mass="27988">MAARDLVFGVGDRVRTWGRFVARADGDWLDLARVHYGTPRAPDWKSHRSVRLIGADADAIAAGSAADPGLGYLSVVGVWGDESIEVEELSAELPPRETRAVWREPPCPPPPGGWRHGVVELDADVHDRGPSGPIIHITIFRPSADQEVLVVAATDVDAVIRQLSPKLPGQLCVVPSRFTRAQIDEVYDVLHARWRDWRLETFGTGSDDQAQPYIPATMFRVTADLAEWVDALPEGLVRLEPTLVPASVPYIRIR</sequence>
<dbReference type="OrthoDB" id="3823830at2"/>
<organism evidence="1 2">
    <name type="scientific">Kribbella jiaozuonensis</name>
    <dbReference type="NCBI Taxonomy" id="2575441"/>
    <lineage>
        <taxon>Bacteria</taxon>
        <taxon>Bacillati</taxon>
        <taxon>Actinomycetota</taxon>
        <taxon>Actinomycetes</taxon>
        <taxon>Propionibacteriales</taxon>
        <taxon>Kribbellaceae</taxon>
        <taxon>Kribbella</taxon>
    </lineage>
</organism>
<dbReference type="AlphaFoldDB" id="A0A4U3M2P8"/>
<evidence type="ECO:0000313" key="1">
    <source>
        <dbReference type="EMBL" id="TKK83018.1"/>
    </source>
</evidence>
<accession>A0A4U3M2P8</accession>
<keyword evidence="2" id="KW-1185">Reference proteome</keyword>
<dbReference type="RefSeq" id="WP_137253704.1">
    <property type="nucleotide sequence ID" value="NZ_JBHSPQ010000001.1"/>
</dbReference>